<dbReference type="GO" id="GO:0000272">
    <property type="term" value="P:polysaccharide catabolic process"/>
    <property type="evidence" value="ECO:0007669"/>
    <property type="project" value="UniProtKB-KW"/>
</dbReference>
<dbReference type="InterPro" id="IPR001223">
    <property type="entry name" value="Glyco_hydro18_cat"/>
</dbReference>
<organism evidence="10 11">
    <name type="scientific">Quercus suber</name>
    <name type="common">Cork oak</name>
    <dbReference type="NCBI Taxonomy" id="58331"/>
    <lineage>
        <taxon>Eukaryota</taxon>
        <taxon>Viridiplantae</taxon>
        <taxon>Streptophyta</taxon>
        <taxon>Embryophyta</taxon>
        <taxon>Tracheophyta</taxon>
        <taxon>Spermatophyta</taxon>
        <taxon>Magnoliopsida</taxon>
        <taxon>eudicotyledons</taxon>
        <taxon>Gunneridae</taxon>
        <taxon>Pentapetalae</taxon>
        <taxon>rosids</taxon>
        <taxon>fabids</taxon>
        <taxon>Fagales</taxon>
        <taxon>Fagaceae</taxon>
        <taxon>Quercus</taxon>
    </lineage>
</organism>
<keyword evidence="3" id="KW-0378">Hydrolase</keyword>
<evidence type="ECO:0000256" key="7">
    <source>
        <dbReference type="ARBA" id="ARBA00023326"/>
    </source>
</evidence>
<feature type="domain" description="GH18" evidence="9">
    <location>
        <begin position="26"/>
        <end position="89"/>
    </location>
</feature>
<dbReference type="InterPro" id="IPR017853">
    <property type="entry name" value="GH"/>
</dbReference>
<evidence type="ECO:0000256" key="5">
    <source>
        <dbReference type="ARBA" id="ARBA00023277"/>
    </source>
</evidence>
<dbReference type="PANTHER" id="PTHR45708">
    <property type="entry name" value="ENDOCHITINASE"/>
    <property type="match status" value="1"/>
</dbReference>
<sequence length="89" mass="9556">MAKIPLTTALLLPLLILVFIRTSQAGGIAVYWGQSGYEGTITETCATGKYSHVIISFLNHFGNGRTPEISLLQVIVTQLPMGAPWLALA</sequence>
<evidence type="ECO:0000259" key="9">
    <source>
        <dbReference type="PROSITE" id="PS51910"/>
    </source>
</evidence>
<evidence type="ECO:0000256" key="2">
    <source>
        <dbReference type="ARBA" id="ARBA00012729"/>
    </source>
</evidence>
<dbReference type="SUPFAM" id="SSF51445">
    <property type="entry name" value="(Trans)glycosidases"/>
    <property type="match status" value="1"/>
</dbReference>
<dbReference type="GO" id="GO:0008843">
    <property type="term" value="F:endochitinase activity"/>
    <property type="evidence" value="ECO:0007669"/>
    <property type="project" value="UniProtKB-EC"/>
</dbReference>
<evidence type="ECO:0000313" key="10">
    <source>
        <dbReference type="EMBL" id="KAK7823468.1"/>
    </source>
</evidence>
<evidence type="ECO:0000256" key="3">
    <source>
        <dbReference type="ARBA" id="ARBA00022801"/>
    </source>
</evidence>
<accession>A0AAW0JA62</accession>
<dbReference type="GO" id="GO:0006032">
    <property type="term" value="P:chitin catabolic process"/>
    <property type="evidence" value="ECO:0007669"/>
    <property type="project" value="UniProtKB-KW"/>
</dbReference>
<dbReference type="EMBL" id="PKMF04000632">
    <property type="protein sequence ID" value="KAK7823468.1"/>
    <property type="molecule type" value="Genomic_DNA"/>
</dbReference>
<evidence type="ECO:0000313" key="11">
    <source>
        <dbReference type="Proteomes" id="UP000237347"/>
    </source>
</evidence>
<keyword evidence="11" id="KW-1185">Reference proteome</keyword>
<keyword evidence="5" id="KW-0119">Carbohydrate metabolism</keyword>
<dbReference type="PROSITE" id="PS51910">
    <property type="entry name" value="GH18_2"/>
    <property type="match status" value="1"/>
</dbReference>
<reference evidence="10 11" key="1">
    <citation type="journal article" date="2018" name="Sci. Data">
        <title>The draft genome sequence of cork oak.</title>
        <authorList>
            <person name="Ramos A.M."/>
            <person name="Usie A."/>
            <person name="Barbosa P."/>
            <person name="Barros P.M."/>
            <person name="Capote T."/>
            <person name="Chaves I."/>
            <person name="Simoes F."/>
            <person name="Abreu I."/>
            <person name="Carrasquinho I."/>
            <person name="Faro C."/>
            <person name="Guimaraes J.B."/>
            <person name="Mendonca D."/>
            <person name="Nobrega F."/>
            <person name="Rodrigues L."/>
            <person name="Saibo N.J.M."/>
            <person name="Varela M.C."/>
            <person name="Egas C."/>
            <person name="Matos J."/>
            <person name="Miguel C.M."/>
            <person name="Oliveira M.M."/>
            <person name="Ricardo C.P."/>
            <person name="Goncalves S."/>
        </authorList>
    </citation>
    <scope>NUCLEOTIDE SEQUENCE [LARGE SCALE GENOMIC DNA]</scope>
    <source>
        <strain evidence="11">cv. HL8</strain>
    </source>
</reference>
<evidence type="ECO:0000256" key="1">
    <source>
        <dbReference type="ARBA" id="ARBA00000822"/>
    </source>
</evidence>
<dbReference type="AlphaFoldDB" id="A0AAW0JA62"/>
<dbReference type="GO" id="GO:0005576">
    <property type="term" value="C:extracellular region"/>
    <property type="evidence" value="ECO:0007669"/>
    <property type="project" value="TreeGrafter"/>
</dbReference>
<protein>
    <recommendedName>
        <fullName evidence="2">chitinase</fullName>
        <ecNumber evidence="2">3.2.1.14</ecNumber>
    </recommendedName>
</protein>
<proteinExistence type="predicted"/>
<comment type="catalytic activity">
    <reaction evidence="1">
        <text>Random endo-hydrolysis of N-acetyl-beta-D-glucosaminide (1-&gt;4)-beta-linkages in chitin and chitodextrins.</text>
        <dbReference type="EC" id="3.2.1.14"/>
    </reaction>
</comment>
<feature type="signal peptide" evidence="8">
    <location>
        <begin position="1"/>
        <end position="25"/>
    </location>
</feature>
<dbReference type="InterPro" id="IPR050542">
    <property type="entry name" value="Glycosyl_Hydrlase18_Chitinase"/>
</dbReference>
<keyword evidence="6" id="KW-0326">Glycosidase</keyword>
<dbReference type="Proteomes" id="UP000237347">
    <property type="component" value="Unassembled WGS sequence"/>
</dbReference>
<dbReference type="PANTHER" id="PTHR45708:SF21">
    <property type="entry name" value="ACIDIC ENDOCHITINASE"/>
    <property type="match status" value="1"/>
</dbReference>
<evidence type="ECO:0000256" key="8">
    <source>
        <dbReference type="SAM" id="SignalP"/>
    </source>
</evidence>
<name>A0AAW0JA62_QUESU</name>
<dbReference type="Gene3D" id="3.20.20.80">
    <property type="entry name" value="Glycosidases"/>
    <property type="match status" value="1"/>
</dbReference>
<evidence type="ECO:0000256" key="4">
    <source>
        <dbReference type="ARBA" id="ARBA00023024"/>
    </source>
</evidence>
<dbReference type="Gramene" id="rna-CFP56_37749">
    <property type="protein sequence ID" value="cds-POF00240.1"/>
    <property type="gene ID" value="gene-CFP56_37749"/>
</dbReference>
<keyword evidence="4" id="KW-0146">Chitin degradation</keyword>
<keyword evidence="8" id="KW-0732">Signal</keyword>
<feature type="chain" id="PRO_5043855540" description="chitinase" evidence="8">
    <location>
        <begin position="26"/>
        <end position="89"/>
    </location>
</feature>
<keyword evidence="7" id="KW-0624">Polysaccharide degradation</keyword>
<dbReference type="EC" id="3.2.1.14" evidence="2"/>
<comment type="caution">
    <text evidence="10">The sequence shown here is derived from an EMBL/GenBank/DDBJ whole genome shotgun (WGS) entry which is preliminary data.</text>
</comment>
<gene>
    <name evidence="10" type="primary">CHIT3_6</name>
    <name evidence="10" type="ORF">CFP56_035434</name>
</gene>
<evidence type="ECO:0000256" key="6">
    <source>
        <dbReference type="ARBA" id="ARBA00023295"/>
    </source>
</evidence>